<dbReference type="EMBL" id="BMAV01017663">
    <property type="protein sequence ID" value="GFY69500.1"/>
    <property type="molecule type" value="Genomic_DNA"/>
</dbReference>
<evidence type="ECO:0000313" key="1">
    <source>
        <dbReference type="EMBL" id="GFY69500.1"/>
    </source>
</evidence>
<comment type="caution">
    <text evidence="1">The sequence shown here is derived from an EMBL/GenBank/DDBJ whole genome shotgun (WGS) entry which is preliminary data.</text>
</comment>
<sequence length="146" mass="17155">MLELAFGSDYVPRENLELELFRHEQGMFLKKKKISFTLHVNEDHYYLIVNRQMHLQKNHPFVFSLKLRVTGLTKWGNSGPVSNRQFRVARIPEDIFYNMCLEKSGYKTVCLTPLNDWIIFIDPARGDKKAVVTSLYFNSCHKAENK</sequence>
<keyword evidence="2" id="KW-1185">Reference proteome</keyword>
<proteinExistence type="predicted"/>
<dbReference type="AlphaFoldDB" id="A0A8X7CKZ5"/>
<dbReference type="OrthoDB" id="10261408at2759"/>
<protein>
    <submittedName>
        <fullName evidence="1">BTB domain-containing protein</fullName>
    </submittedName>
</protein>
<organism evidence="1 2">
    <name type="scientific">Trichonephila inaurata madagascariensis</name>
    <dbReference type="NCBI Taxonomy" id="2747483"/>
    <lineage>
        <taxon>Eukaryota</taxon>
        <taxon>Metazoa</taxon>
        <taxon>Ecdysozoa</taxon>
        <taxon>Arthropoda</taxon>
        <taxon>Chelicerata</taxon>
        <taxon>Arachnida</taxon>
        <taxon>Araneae</taxon>
        <taxon>Araneomorphae</taxon>
        <taxon>Entelegynae</taxon>
        <taxon>Araneoidea</taxon>
        <taxon>Nephilidae</taxon>
        <taxon>Trichonephila</taxon>
        <taxon>Trichonephila inaurata</taxon>
    </lineage>
</organism>
<name>A0A8X7CKZ5_9ARAC</name>
<accession>A0A8X7CKZ5</accession>
<reference evidence="1" key="1">
    <citation type="submission" date="2020-08" db="EMBL/GenBank/DDBJ databases">
        <title>Multicomponent nature underlies the extraordinary mechanical properties of spider dragline silk.</title>
        <authorList>
            <person name="Kono N."/>
            <person name="Nakamura H."/>
            <person name="Mori M."/>
            <person name="Yoshida Y."/>
            <person name="Ohtoshi R."/>
            <person name="Malay A.D."/>
            <person name="Moran D.A.P."/>
            <person name="Tomita M."/>
            <person name="Numata K."/>
            <person name="Arakawa K."/>
        </authorList>
    </citation>
    <scope>NUCLEOTIDE SEQUENCE</scope>
</reference>
<gene>
    <name evidence="1" type="primary">AVEN_267526_1</name>
    <name evidence="1" type="ORF">TNIN_217161</name>
</gene>
<evidence type="ECO:0000313" key="2">
    <source>
        <dbReference type="Proteomes" id="UP000886998"/>
    </source>
</evidence>
<dbReference type="Proteomes" id="UP000886998">
    <property type="component" value="Unassembled WGS sequence"/>
</dbReference>